<dbReference type="InterPro" id="IPR006461">
    <property type="entry name" value="PLAC_motif_containing"/>
</dbReference>
<dbReference type="STRING" id="93625.A0A409WSW7"/>
<comment type="caution">
    <text evidence="1">The sequence shown here is derived from an EMBL/GenBank/DDBJ whole genome shotgun (WGS) entry which is preliminary data.</text>
</comment>
<accession>A0A409WSW7</accession>
<name>A0A409WSW7_PSICY</name>
<protein>
    <recommendedName>
        <fullName evidence="3">PLAC8-domain-containing protein</fullName>
    </recommendedName>
</protein>
<dbReference type="Proteomes" id="UP000283269">
    <property type="component" value="Unassembled WGS sequence"/>
</dbReference>
<sequence>MRPGGGNRNAKHMPVSADGTRDWSTDLCLFCDHNLGTCCKALWCPCIIYGRNKARIEYLYAEEKVHPTKGGTCSDDCVVHACLTTFCLFGWAIQIPNRASVRRRYNIEGDWLGDCAAAMFCSPCELSQESREIDLEERSFEEERIWDKE</sequence>
<evidence type="ECO:0008006" key="3">
    <source>
        <dbReference type="Google" id="ProtNLM"/>
    </source>
</evidence>
<dbReference type="EMBL" id="NHYD01003237">
    <property type="protein sequence ID" value="PPQ81569.1"/>
    <property type="molecule type" value="Genomic_DNA"/>
</dbReference>
<organism evidence="1 2">
    <name type="scientific">Psilocybe cyanescens</name>
    <dbReference type="NCBI Taxonomy" id="93625"/>
    <lineage>
        <taxon>Eukaryota</taxon>
        <taxon>Fungi</taxon>
        <taxon>Dikarya</taxon>
        <taxon>Basidiomycota</taxon>
        <taxon>Agaricomycotina</taxon>
        <taxon>Agaricomycetes</taxon>
        <taxon>Agaricomycetidae</taxon>
        <taxon>Agaricales</taxon>
        <taxon>Agaricineae</taxon>
        <taxon>Strophariaceae</taxon>
        <taxon>Psilocybe</taxon>
    </lineage>
</organism>
<evidence type="ECO:0000313" key="1">
    <source>
        <dbReference type="EMBL" id="PPQ81569.1"/>
    </source>
</evidence>
<proteinExistence type="predicted"/>
<dbReference type="PANTHER" id="PTHR15907">
    <property type="entry name" value="DUF614 FAMILY PROTEIN-RELATED"/>
    <property type="match status" value="1"/>
</dbReference>
<dbReference type="Pfam" id="PF04749">
    <property type="entry name" value="PLAC8"/>
    <property type="match status" value="1"/>
</dbReference>
<dbReference type="NCBIfam" id="TIGR01571">
    <property type="entry name" value="A_thal_Cys_rich"/>
    <property type="match status" value="1"/>
</dbReference>
<keyword evidence="2" id="KW-1185">Reference proteome</keyword>
<evidence type="ECO:0000313" key="2">
    <source>
        <dbReference type="Proteomes" id="UP000283269"/>
    </source>
</evidence>
<dbReference type="InParanoid" id="A0A409WSW7"/>
<dbReference type="OrthoDB" id="1045822at2759"/>
<reference evidence="1 2" key="1">
    <citation type="journal article" date="2018" name="Evol. Lett.">
        <title>Horizontal gene cluster transfer increased hallucinogenic mushroom diversity.</title>
        <authorList>
            <person name="Reynolds H.T."/>
            <person name="Vijayakumar V."/>
            <person name="Gluck-Thaler E."/>
            <person name="Korotkin H.B."/>
            <person name="Matheny P.B."/>
            <person name="Slot J.C."/>
        </authorList>
    </citation>
    <scope>NUCLEOTIDE SEQUENCE [LARGE SCALE GENOMIC DNA]</scope>
    <source>
        <strain evidence="1 2">2631</strain>
    </source>
</reference>
<gene>
    <name evidence="1" type="ORF">CVT25_013412</name>
</gene>
<dbReference type="AlphaFoldDB" id="A0A409WSW7"/>